<feature type="region of interest" description="Disordered" evidence="6">
    <location>
        <begin position="6282"/>
        <end position="6301"/>
    </location>
</feature>
<reference evidence="8 9" key="1">
    <citation type="submission" date="2023-02" db="EMBL/GenBank/DDBJ databases">
        <title>Streptomyces sp. SCA4-21 with antifungal activity against Fusarium oxysporum f. sp. cubense, Streptomyces sp. SCA2-17 with antifungal activity against Fusarium oxysporum f. sp. cubense.</title>
        <authorList>
            <person name="Qi D."/>
        </authorList>
    </citation>
    <scope>NUCLEOTIDE SEQUENCE [LARGE SCALE GENOMIC DNA]</scope>
    <source>
        <strain evidence="8 9">SCA4-21</strain>
    </source>
</reference>
<dbReference type="CDD" id="cd19540">
    <property type="entry name" value="LCL_NRPS-like"/>
    <property type="match status" value="5"/>
</dbReference>
<dbReference type="SUPFAM" id="SSF56801">
    <property type="entry name" value="Acetyl-CoA synthetase-like"/>
    <property type="match status" value="6"/>
</dbReference>
<dbReference type="EMBL" id="CP117522">
    <property type="protein sequence ID" value="WNE94149.1"/>
    <property type="molecule type" value="Genomic_DNA"/>
</dbReference>
<evidence type="ECO:0000256" key="6">
    <source>
        <dbReference type="SAM" id="MobiDB-lite"/>
    </source>
</evidence>
<sequence>MSRTPRKIEDILPLAPLQEGLLFHSVYDEGELDPYVVQASFDIEGPVDTAALRGAAETLLARHAILRAAFRQRKNGDWAQVVMRAVPLPWTETDLSALPEEERSAAVAEAMAADRSTRFDVTRPPLLRFTLIRLGASLHRLVLTNHHLVLDGWSLPVLMGELCALYDAHGDAGAMPRVRPYRDYLTWLAAQDREAARTAWREALGDLAEPSLMAPGVARTTVASAEVLASFSRSDTAALTEIARSRGLTLNTVVQTAWAIVLGRHTGRDDIVFGTTVSGRPPEIEGVERMVGLFINTLPTRVRLRAAEPLTELLTRVQGEQTRLNPHQHLELTEIQRAVGHGELFDTSMVFQNYPVDRATTAGEGIGAAVRLVPGKDREATHYPLMLVGSARDTMLFRLNYRPDIFDEPAAQRILDHFVRVLHAFAADPELPVGRVDLLDEAEARSVLTEWNDTACEVPGRSVVELFAERVAVAPDAVAVVGGGVSLSYGELDVRSGRLARLLVERGVGAERFVAVALPRSVDLVVALLAVWKAGGAYLPLDTEYPSDRLAYMLRDAAPALVLTTGELRSTLPSDLEVPQLLLDDPATVEELGCAEVLSGVGGAVLSRAAYVIYTSGSTGRPKGVVVPQASLVNFLVSMAGRFGLVGGDRLLAVTTVGFDIAGLELFVPLVSGAAVVVAERDVVRDPVALCGLVSAEGISVMQATPSLWRAVLAEDGSVLAGVRVLVGGEALPGDLAVALVERAGSVMNLYGPTETTIWSTVWPVPREGVGAGVPRIGRPIANTRVYVLDGGLRPVPVGVAGELYIAGEGVVRGYHGRAGLTAERFVADPFGGPVGGRMYRTGDVVRWTVEGELEYLSRVDDQVKLRGFRIELGEIESVLAGCEGVAQAAVLVREDRPGDKRLVAYLIPAVDSGGAGVLLRTADLRAHMAAQLPGYMVPSAFMTLESFPLTANGKLDRRALPAPDYGPGSTGGRAPRSPREEILCGLFAEVLGLESVTIDDDFFELGGHSLLATKLVSRVRSVLDVELAVRRIFEAPTVAELAAVLDASATARSPLRAVVPRPARLPLSLAQQRLWFLHQFEGPSATYNIPVALRLTGALDHGALRRALGDVVARHESLRTVFAEDADGPYQMILDTVEVQLSVARTDETRLRAELLDAARHAFDLRSEAPLRAWLFELGGDEYVLLVVAHHIASDAWSMGPLARDLTSAYAARVATGDAPAWEPLPVQYADYSLWQRELLGAEDDADSEINRQLTYWKAALADVPEELSLPFDRPRPAVSSYQGDAVTLDLAPELYQRLTRIAGESRASLFMVVQAALSALLTRLGGGTDIPLGTPVAGRTDDALDDLVGFFVNTLVLRTDTSGDPTFAELIERVRVRDLEAYAHQDLPFERLVEVVNPERSLSRHPLFQTMLTLNNTDQGAASAVASLPGLAVTGEPVEAGAAKFDLSFRLAERRDDEADGGVVLEGALDFSTDLFDRATAQSIADRFVRVLTALAEHPDRRIGEVELLDAVERERVLVGWNGEVRGVRGVSLPVLFAEQVERTPDAVAVVCGGREVSYAELDAWSNRVARWLMGRGVGPERFVGVVLPRSVELVVVLLGVVKAGGAYVPVDPEYPAERRAHILDDAEPVVVVDDVADLAAADGLSAEPVRVSVDLNTPVYVIFTSGSTGRPKGVVVEHRSVGAYLERARVVYPDASGTVLLHSSVAFDLTVTGLYTPLVSGGRVVLGELDERAAHAGRPSFMKVTPSHLGLLEALPGVVSPSGMLMTGGEALVGEALVSWRLAHPGVTVVNAYGPTEATVNCTDFRIEPGQEVAGGAVPIGRPFWNTRAYVLDAALRPVPPGVAGELYVAGVVLARGYWGRADLTAERFTADPYGPAGARMYRTGDVARWSADGQLVYVGRVDDQVKVRGFRIELGEIQAVLRGHPDVVQAAVIVREDRPGDQRLVAYVVADGVGDAALREYASGLLPDYMVPSAFVVLDGLPLTPNGKLDRRALPAPDYGPEDTSGRTPRSPREEILCDLFAEVLGVESVSIDDDFFRLGGHSLLATRLVSRIRSALGAELRIRQLFETPTVAGISSALATDGVRRRVAVVDPRPVRVPLSYAQQRLWFLNQFEGPSATYNAPVALRLTGPLDREALRLALGDVVARHESLRTVFTEDADGSRQIVLSMDETRTELPAVETDEQGLDEALAEAAARPFDLATEIPFRAVLFAVAEEVHVLLALTHHIVSDAWSRAPLARDVAAAYAARVTSGEAPEWEPLPVQYADYSLWQRDVLGEESAPDSEISRQLGYWTSALAGLPDQLELPYDRPRPSVASYRGDRVPFQVSPELYARISEVAREAQASPFMVLQAGLAALLTRLGAGTDIPIGTPIAGRTDTALDDLVGVFLNTLVLRTDTSGNPSFAELLDRVREANLGAYAHQDLPFERLVEVLNPERSLARHPLFQVLLTLNNTDYQGALDSLDGLPGLTAARQQIETSVAKFDLAFGFVESHDQDGRVCALNGVLEFSTDLFDRETAQSFTARLLRLLAEAVAEPTAPVARIDLLDEAEARSVLTEWNDTACGVPGRSVVELFGERVVVAPDAVAVVGGGVSLSYGELDVRSGRLARLLVERGVGAERFVAVALPRSVDLVVALLAVWKAGGAYLPLDTEYPADRLAYMLRDAAPALVLTTTESAADLPDIDPIPRLLLDDPATVEELGCAEVLSGVGGSVLSRAAYVIYTSGSTGRPKGVVVPQASLVNFLVSMAGRFGLVGGDRLLAVTTVGFDIAGLELFVPLVSGAAVVVAERDVVRDPVALCGLVSAEGISVMQATPSLWRAVLAEDGSVLAGVRVLVGGEALPGDLAVALVERAGSVTNLYGPTETTIWSTVWPVPREGVGAGVPRIGRPIANTRVYVLDGGLRPVPVGVAGELYIAGEGVVRGYHGRPALTAERFVADPFGGLVGGRMYRTGDVVRWTVEGELEYLSRVDDQVKLRGFRIELGEIESVLAGCEGVAQAAVLVREDRPGDKRLVAYLIPATATATAGPEAAVLREHVATRLPGYMVPSAFVVLDAFPLTANGKLDRRALPAPDYGPGSTGGRAPRSPREEILCGLFAEVLGLESVTIDDDFFHLGGHSLLATKLVSRIRTVLDTELAVRRVFEAPTVAELAGLLDDSAVARTRLRAVVPRPARLPLSLAQQRLWFLHQFEGPSATYNIPVALRLTGALDHGALRRALGDVVARHESLRTVFAEDADGPYQMILDTAEVELAVAAVDREAVPEELHHAIRTPFDLTDNVPLRAWLFELGGDEYVLLVVAHHIASDAWSMGPLARDLTAAYAARVATGDAPVWEPLPVQYADYSLWQRQVLGAEQDANSEVSRQLAYWKERLAYLPEELSLPFDRSRPATSTFEGDRITFELPSALHDDLTRIARESRASLFMVVQAALSALLTRLGGGTDIPLGTAIAGRTDDALDDLVGFFVNTLVLRTDTSGNPTFTELIERVRVRDLEAYAHQDLPFERLVEVVNPERSLSRHPLFQTMLTLNNTEQAGASAVASLPGLTVTGEPVAAGAAKFDLSFRLAERRGEGDECVVLDGALDFSTDLFDRATAQSIADRFVRLLTALAEHPDRRIGEVELLDAVERERVLVEWNGESRDVRGVSLPVLFAEQAARTPDAVAVVAGDRALTYAELDAWSNRVARWLVGRGVGPERFVGVVLPRSVELVVVLLSVVKAGGAYVPVDPEYPAERRAHILDDAEPVLVIDDVADLAAADGLSAEPVRVSVDLNTPVYVIFTSGSTGRPKGVVVEHRSVGAYLERARVVYPDASGTVLLHSSVAFDLTVTGLYTPLVSGGRVVLGELDERAADVGRPSFMKVTPSHLGLLEALPGVVSPSGMLMTGGEALVGEALVSWRLAHPGVTVVNAYGPTEATVNCTDFRIEPGQEVAGGAVPIGRPFWNTRAYVLDAALRPVPPGVVGELYVAGVVLARGYWGRAGLTAERFTADPYGPAGARMYRTGDVARWSADGQLVYVGRVDDQVKVRGFRIELGEIQAVLRGHPDVVQAAVIVREDRPGDQRLVAYVVAAQAVSETVLREYASGLLPDYMVPSAFVVLDGLPLTPNGKLDRRALPAPDYGPSTAVGRAPRSPREEIVCGLFAEVLGVESVSIDDDFFRLGGHSLLATRLVSRIRSALGAELRIRQLFETPTVAGISSALATDGVRRRVAVVDPRPVRVPLSYAQQRLWFLNQFEGPSATYNIPIALRLTGPLDREALRLALGDVVARHESLRTVFTEDADGAYQVVRALDEAGPVLTTVETDRAQVEGRLREAARRGFELSADSDELPFRATLFALDGGNEHILLLVLHHIVSDAWSRAPLARDLTAAYAARLTTGEAPEWEPLPVQYADYSLWQREVLGEESDPDSEISRQLGYWTSALAGLPDQLELPYDRPRPSVASYRGDRIPFEIPADLYDRVAALARGTQSSPFMVLQAGLAALLTRLGAGTDIPIGTPIAGRTDTALDDLVGVFINTLVLRTDTSGRPTARALIERVRTRNLAAYAHQDLPFERLVEVVNPERSLARHPLFQVLLAFNNTDTAAVDQAVAHIPDLTVSPVTADTGAGKFDLSFAFTEQPDGADGLRGVLEYSTDLFDRSTVQALGRRYLRVLQGMVDAPDTPLDVIDLLDEAEARSVLTEWNDTACEVPGRSVVELFGERVVVAPDAVAVVGGGVSLSYGELAVRSGRLARLLVERGVGAERFVAVALPRSVDLVVALLAVWKAGGAYLPLDTEYPADRLAYMLRDAAPALVLTTTESAADLPDTEPIPRLLLDDQAVRTALDTPADDDAPRAATDPRTSAYVIYTSGSTGRPKGVVVPQASLVNFLVSMAGRFGLVGGDRLLAVTTVGFDIAGLELFVPLVSGAAVVVAERDVVRDPVALCGLVSAEGISVMQATPSLWRAVLAEDGSVLAGVRVLVGGEALPADLAVALVERAGSVTNLYGPTETTIWSTVWPVPREGVGAGVPRIGRPIANTRVYVLDGGLRPVPVGVAGELYIAGEGVVRGYHGRPALTAERFVADPFGGPVGGRMYRTGDVVRWTVEGELEYLSRVDDQVKLRGFRIELGEIESVLAGCEGVAQAAVLVREDRPGDKRLVAYLIPTATATATTTATATATTAATATTTAAATATTAAATATTAATTTTEATAATAAGPEAAVLREHVAAQLPGYMVPSAFVVLDAFPLTANGKLDRRALPAPDYGSEDTSGRAPRSPREEILCGLFAEVLGLESVSIDDDFFHLGGHSLLATKLVSRIRTVLDTELAVRRVFEAPTVAELAAELDAALDDSTAVRGRVVRRKRPARVPLSHAQQRLWFLQHLEGPSNAYNMVVSLDLTGALDEEALRLALGDVVARHESLRTVFADDAGGGGYQVVLAPDQARVPLSVEVADEASVDRMMRAAAGYAFDLTAEIPIRASLFRLPDDGGPDRSALLLLTHHIVGDAWSRGILVRDLTAAYTERVTTGRAPAWEPLPVQYADYSLWQRDALGEESDPDSEISRQLAHWTRALDGLPEELALPFDRPRPAAASYRGDRVGFELPPGLYERLVRVASRHRASLHMVLQAALATLLTRLGAGTDIPLGTPVAGRTDDALDDLVGFFVNTLVLRTDTSGNPTFTELLDRVRTHDLEAYAHQDLPFERLVEVVNPERSLARHPLFQTVLNLDNAARPTTADTGLTVAGRPLGAPSAKFDLSFEFSETAPTAGAPGELGCALDYSTDLFDRATARGITDRFVRVLEQVAADPAVRVEDLQLLDPAERRELTPRPRYTSAPGETIVSRFERQAAVTPDAIAVTYGTTSLTYRELNARANRLAHLLRERGAGPERYVALSMPRTEELVIAVLGVLKSGAAYVPVDPAYPADRIAYMNADARPILTVTPDVLAESERHPAADPDVALSPLDTAYVIYTSGSTGRPKGVVVPHGNVIRLMDATGHWFGFGPDDVWTLFHSYAFDFSVWELWGPLLHGGRLVVVSHETSRAPDRFLKLLADQRVTVLNQTPSAFYQLMAADRENPADAARLGLRHVVFGGEALEPGRLADWYSRHPDDAPSLVNMYGITETTVHVTHIALDEATAAAAPGSVIGEPIPDLAVYVLDDRLRPVPKGVVGELYVVGAGLARGYLGRPGLTAERFVANPFGEGRMYRTGDTGRRLADGRLEYHGRVDDQVKLRGFRIELGEIEAALAAHPALAQAAVIMREDRPGDKRLVAYAVPAADAGAAPEPDALRAHLATALPEHMVPSAVVVLDTLPLTLNGKLDRRALPAPAYGGRPEADRRGPRTEREKTLCGLFADVLGLDGVGIDDGFFDLGGDSIMSIQLVSRARRAGLELSVRDIFEHRTVAALAGIATETVRVAAEEPGADIGDVPLTPIMRWFLERGGPADQFNQSRLVQVPATLRHEHLRSAVQAVLDHHGALRARLSAGSERRLEIRETGTVDAASLVHRVAAAGLGERQQRDLVRRETEAARERLDLDAGRLVQVVWFDRGADTPGLLLLLVHHLVVDGVSWRILVPDLAEAHRAVSTGRTPQLQPVGTSLRRWAQRLTEAAARPARAAEALWWQEVLRPQDPRLGRRALDPARDTYGSAEHLTVTLPVAVTEKLLTRVPSVFTAEVNDVLLAAFALAWARWRGGRGTGGRVAGTLLDLEGHGRAEDLAGAADLSRTVGWFTSLYPVRLDPGAVDLADAFAGGPAAGEAVKRTKEQVRAVPDKGIGYGLARYLNPATAPGFQGLPEPQVAFNYLGRFTVADVEEAGSATIPDWTVLSSAAGIGGTDPRVPLAHPLELNARTDDGPRGPELAATWTWAEGILDRTEVRTLADLWFQALEAITEHAERPGAGGLTVSDVSLSLLSQDEIELLEDEWRTM</sequence>
<dbReference type="Gene3D" id="2.30.38.10">
    <property type="entry name" value="Luciferase, Domain 3"/>
    <property type="match status" value="5"/>
</dbReference>
<dbReference type="PROSITE" id="PS50075">
    <property type="entry name" value="CARRIER"/>
    <property type="match status" value="6"/>
</dbReference>
<dbReference type="PROSITE" id="PS00455">
    <property type="entry name" value="AMP_BINDING"/>
    <property type="match status" value="6"/>
</dbReference>
<dbReference type="InterPro" id="IPR020806">
    <property type="entry name" value="PKS_PP-bd"/>
</dbReference>
<dbReference type="CDD" id="cd05930">
    <property type="entry name" value="A_NRPS"/>
    <property type="match status" value="2"/>
</dbReference>
<dbReference type="Gene3D" id="3.30.559.10">
    <property type="entry name" value="Chloramphenicol acetyltransferase-like domain"/>
    <property type="match status" value="7"/>
</dbReference>
<dbReference type="InterPro" id="IPR042099">
    <property type="entry name" value="ANL_N_sf"/>
</dbReference>
<dbReference type="CDD" id="cd12116">
    <property type="entry name" value="A_NRPS_Ta1_like"/>
    <property type="match status" value="3"/>
</dbReference>
<dbReference type="Proteomes" id="UP001305606">
    <property type="component" value="Chromosome"/>
</dbReference>
<dbReference type="InterPro" id="IPR009081">
    <property type="entry name" value="PP-bd_ACP"/>
</dbReference>
<dbReference type="Pfam" id="PF13193">
    <property type="entry name" value="AMP-binding_C"/>
    <property type="match status" value="5"/>
</dbReference>
<name>A0ABY9UW67_9ACTN</name>
<dbReference type="InterPro" id="IPR036736">
    <property type="entry name" value="ACP-like_sf"/>
</dbReference>
<dbReference type="SMART" id="SM00823">
    <property type="entry name" value="PKS_PP"/>
    <property type="match status" value="6"/>
</dbReference>
<dbReference type="NCBIfam" id="NF004282">
    <property type="entry name" value="PRK05691.1"/>
    <property type="match status" value="7"/>
</dbReference>
<dbReference type="InterPro" id="IPR000873">
    <property type="entry name" value="AMP-dep_synth/lig_dom"/>
</dbReference>
<evidence type="ECO:0000259" key="7">
    <source>
        <dbReference type="PROSITE" id="PS50075"/>
    </source>
</evidence>
<organism evidence="8 9">
    <name type="scientific">Streptomyces luomodiensis</name>
    <dbReference type="NCBI Taxonomy" id="3026192"/>
    <lineage>
        <taxon>Bacteria</taxon>
        <taxon>Bacillati</taxon>
        <taxon>Actinomycetota</taxon>
        <taxon>Actinomycetes</taxon>
        <taxon>Kitasatosporales</taxon>
        <taxon>Streptomycetaceae</taxon>
        <taxon>Streptomyces</taxon>
    </lineage>
</organism>
<feature type="domain" description="Carrier" evidence="7">
    <location>
        <begin position="975"/>
        <end position="1050"/>
    </location>
</feature>
<dbReference type="Gene3D" id="1.10.1200.10">
    <property type="entry name" value="ACP-like"/>
    <property type="match status" value="6"/>
</dbReference>
<comment type="cofactor">
    <cofactor evidence="1">
        <name>pantetheine 4'-phosphate</name>
        <dbReference type="ChEBI" id="CHEBI:47942"/>
    </cofactor>
</comment>
<dbReference type="InterPro" id="IPR023213">
    <property type="entry name" value="CAT-like_dom_sf"/>
</dbReference>
<dbReference type="Gene3D" id="3.30.559.30">
    <property type="entry name" value="Nonribosomal peptide synthetase, condensation domain"/>
    <property type="match status" value="7"/>
</dbReference>
<dbReference type="PROSITE" id="PS00012">
    <property type="entry name" value="PHOSPHOPANTETHEINE"/>
    <property type="match status" value="6"/>
</dbReference>
<dbReference type="InterPro" id="IPR045851">
    <property type="entry name" value="AMP-bd_C_sf"/>
</dbReference>
<dbReference type="Gene3D" id="3.40.50.12780">
    <property type="entry name" value="N-terminal domain of ligase-like"/>
    <property type="match status" value="1"/>
</dbReference>
<dbReference type="Gene3D" id="3.30.300.30">
    <property type="match status" value="6"/>
</dbReference>
<dbReference type="Pfam" id="PF00550">
    <property type="entry name" value="PP-binding"/>
    <property type="match status" value="6"/>
</dbReference>
<dbReference type="SUPFAM" id="SSF52777">
    <property type="entry name" value="CoA-dependent acyltransferases"/>
    <property type="match status" value="14"/>
</dbReference>
<evidence type="ECO:0000256" key="5">
    <source>
        <dbReference type="ARBA" id="ARBA00023194"/>
    </source>
</evidence>
<dbReference type="InterPro" id="IPR001242">
    <property type="entry name" value="Condensation_dom"/>
</dbReference>
<dbReference type="InterPro" id="IPR006162">
    <property type="entry name" value="Ppantetheine_attach_site"/>
</dbReference>
<feature type="domain" description="Carrier" evidence="7">
    <location>
        <begin position="3083"/>
        <end position="3158"/>
    </location>
</feature>
<keyword evidence="5" id="KW-0045">Antibiotic biosynthesis</keyword>
<evidence type="ECO:0000313" key="9">
    <source>
        <dbReference type="Proteomes" id="UP001305606"/>
    </source>
</evidence>
<evidence type="ECO:0000256" key="3">
    <source>
        <dbReference type="ARBA" id="ARBA00022553"/>
    </source>
</evidence>
<feature type="domain" description="Carrier" evidence="7">
    <location>
        <begin position="4120"/>
        <end position="4195"/>
    </location>
</feature>
<dbReference type="InterPro" id="IPR025110">
    <property type="entry name" value="AMP-bd_C"/>
</dbReference>
<evidence type="ECO:0000256" key="1">
    <source>
        <dbReference type="ARBA" id="ARBA00001957"/>
    </source>
</evidence>
<feature type="compositionally biased region" description="Basic and acidic residues" evidence="6">
    <location>
        <begin position="6291"/>
        <end position="6301"/>
    </location>
</feature>
<dbReference type="SUPFAM" id="SSF47336">
    <property type="entry name" value="ACP-like"/>
    <property type="match status" value="6"/>
</dbReference>
<dbReference type="RefSeq" id="WP_311033639.1">
    <property type="nucleotide sequence ID" value="NZ_CP117522.1"/>
</dbReference>
<feature type="domain" description="Carrier" evidence="7">
    <location>
        <begin position="5237"/>
        <end position="5312"/>
    </location>
</feature>
<dbReference type="PANTHER" id="PTHR45527:SF1">
    <property type="entry name" value="FATTY ACID SYNTHASE"/>
    <property type="match status" value="1"/>
</dbReference>
<protein>
    <submittedName>
        <fullName evidence="8">Non-ribosomal peptide synthase/polyketide synthase</fullName>
    </submittedName>
</protein>
<dbReference type="NCBIfam" id="NF003417">
    <property type="entry name" value="PRK04813.1"/>
    <property type="match status" value="7"/>
</dbReference>
<feature type="domain" description="Carrier" evidence="7">
    <location>
        <begin position="2012"/>
        <end position="2087"/>
    </location>
</feature>
<feature type="region of interest" description="Disordered" evidence="6">
    <location>
        <begin position="5221"/>
        <end position="5240"/>
    </location>
</feature>
<dbReference type="CDD" id="cd19543">
    <property type="entry name" value="DCL_NRPS"/>
    <property type="match status" value="1"/>
</dbReference>
<dbReference type="NCBIfam" id="TIGR01733">
    <property type="entry name" value="AA-adenyl-dom"/>
    <property type="match status" value="6"/>
</dbReference>
<accession>A0ABY9UW67</accession>
<evidence type="ECO:0000313" key="8">
    <source>
        <dbReference type="EMBL" id="WNE94149.1"/>
    </source>
</evidence>
<keyword evidence="3" id="KW-0597">Phosphoprotein</keyword>
<dbReference type="InterPro" id="IPR010060">
    <property type="entry name" value="NRPS_synth"/>
</dbReference>
<gene>
    <name evidence="8" type="ORF">PS467_01835</name>
</gene>
<dbReference type="Pfam" id="PF00501">
    <property type="entry name" value="AMP-binding"/>
    <property type="match status" value="6"/>
</dbReference>
<dbReference type="PANTHER" id="PTHR45527">
    <property type="entry name" value="NONRIBOSOMAL PEPTIDE SYNTHETASE"/>
    <property type="match status" value="1"/>
</dbReference>
<proteinExistence type="predicted"/>
<evidence type="ECO:0000256" key="4">
    <source>
        <dbReference type="ARBA" id="ARBA00022737"/>
    </source>
</evidence>
<dbReference type="InterPro" id="IPR020845">
    <property type="entry name" value="AMP-binding_CS"/>
</dbReference>
<dbReference type="Gene3D" id="3.40.50.980">
    <property type="match status" value="10"/>
</dbReference>
<keyword evidence="2" id="KW-0596">Phosphopantetheine</keyword>
<feature type="region of interest" description="Disordered" evidence="6">
    <location>
        <begin position="1993"/>
        <end position="2015"/>
    </location>
</feature>
<keyword evidence="9" id="KW-1185">Reference proteome</keyword>
<dbReference type="InterPro" id="IPR010071">
    <property type="entry name" value="AA_adenyl_dom"/>
</dbReference>
<evidence type="ECO:0000256" key="2">
    <source>
        <dbReference type="ARBA" id="ARBA00022450"/>
    </source>
</evidence>
<dbReference type="Pfam" id="PF00668">
    <property type="entry name" value="Condensation"/>
    <property type="match status" value="7"/>
</dbReference>
<dbReference type="NCBIfam" id="TIGR01720">
    <property type="entry name" value="NRPS-para261"/>
    <property type="match status" value="1"/>
</dbReference>
<dbReference type="CDD" id="cd17643">
    <property type="entry name" value="A_NRPS_Cytc1-like"/>
    <property type="match status" value="1"/>
</dbReference>
<feature type="domain" description="Carrier" evidence="7">
    <location>
        <begin position="6297"/>
        <end position="6371"/>
    </location>
</feature>
<keyword evidence="4" id="KW-0677">Repeat</keyword>